<dbReference type="AlphaFoldDB" id="W9IQX3"/>
<evidence type="ECO:0000313" key="3">
    <source>
        <dbReference type="Proteomes" id="UP000030753"/>
    </source>
</evidence>
<sequence>MTILVTISKSRSEAETALSSRWPSEGKNPVANNPTELHDADD</sequence>
<dbReference type="EMBL" id="JH717841">
    <property type="protein sequence ID" value="EWY97067.1"/>
    <property type="molecule type" value="Genomic_DNA"/>
</dbReference>
<evidence type="ECO:0000256" key="1">
    <source>
        <dbReference type="SAM" id="MobiDB-lite"/>
    </source>
</evidence>
<proteinExistence type="predicted"/>
<organism evidence="2 3">
    <name type="scientific">Fusarium oxysporum NRRL 32931</name>
    <dbReference type="NCBI Taxonomy" id="660029"/>
    <lineage>
        <taxon>Eukaryota</taxon>
        <taxon>Fungi</taxon>
        <taxon>Dikarya</taxon>
        <taxon>Ascomycota</taxon>
        <taxon>Pezizomycotina</taxon>
        <taxon>Sordariomycetes</taxon>
        <taxon>Hypocreomycetidae</taxon>
        <taxon>Hypocreales</taxon>
        <taxon>Nectriaceae</taxon>
        <taxon>Fusarium</taxon>
        <taxon>Fusarium oxysporum species complex</taxon>
    </lineage>
</organism>
<name>W9IQX3_FUSOX</name>
<feature type="region of interest" description="Disordered" evidence="1">
    <location>
        <begin position="1"/>
        <end position="42"/>
    </location>
</feature>
<gene>
    <name evidence="2" type="ORF">FOYG_05550</name>
</gene>
<protein>
    <submittedName>
        <fullName evidence="2">Uncharacterized protein</fullName>
    </submittedName>
</protein>
<dbReference type="Proteomes" id="UP000030753">
    <property type="component" value="Unassembled WGS sequence"/>
</dbReference>
<reference evidence="2 3" key="1">
    <citation type="submission" date="2011-06" db="EMBL/GenBank/DDBJ databases">
        <title>The Genome Sequence of Fusarium oxysporum FOSC 3-a.</title>
        <authorList>
            <consortium name="The Broad Institute Genome Sequencing Platform"/>
            <person name="Ma L.-J."/>
            <person name="Gale L.R."/>
            <person name="Schwartz D.C."/>
            <person name="Zhou S."/>
            <person name="Corby-Kistler H."/>
            <person name="Young S.K."/>
            <person name="Zeng Q."/>
            <person name="Gargeya S."/>
            <person name="Fitzgerald M."/>
            <person name="Haas B."/>
            <person name="Abouelleil A."/>
            <person name="Alvarado L."/>
            <person name="Arachchi H.M."/>
            <person name="Berlin A."/>
            <person name="Brown A."/>
            <person name="Chapman S.B."/>
            <person name="Chen Z."/>
            <person name="Dunbar C."/>
            <person name="Freedman E."/>
            <person name="Gearin G."/>
            <person name="Gellesch M."/>
            <person name="Goldberg J."/>
            <person name="Griggs A."/>
            <person name="Gujja S."/>
            <person name="Heiman D."/>
            <person name="Howarth C."/>
            <person name="Larson L."/>
            <person name="Lui A."/>
            <person name="MacDonald P.J.P."/>
            <person name="Mehta T."/>
            <person name="Montmayeur A."/>
            <person name="Murphy C."/>
            <person name="Neiman D."/>
            <person name="Pearson M."/>
            <person name="Priest M."/>
            <person name="Roberts A."/>
            <person name="Saif S."/>
            <person name="Shea T."/>
            <person name="Shenoy N."/>
            <person name="Sisk P."/>
            <person name="Stolte C."/>
            <person name="Sykes S."/>
            <person name="Wortman J."/>
            <person name="Nusbaum C."/>
            <person name="Birren B."/>
        </authorList>
    </citation>
    <scope>NUCLEOTIDE SEQUENCE [LARGE SCALE GENOMIC DNA]</scope>
    <source>
        <strain evidence="3">FOSC 3-a</strain>
    </source>
</reference>
<dbReference type="HOGENOM" id="CLU_3260544_0_0_1"/>
<evidence type="ECO:0000313" key="2">
    <source>
        <dbReference type="EMBL" id="EWY97067.1"/>
    </source>
</evidence>
<accession>W9IQX3</accession>